<evidence type="ECO:0000256" key="1">
    <source>
        <dbReference type="SAM" id="MobiDB-lite"/>
    </source>
</evidence>
<feature type="region of interest" description="Disordered" evidence="1">
    <location>
        <begin position="165"/>
        <end position="188"/>
    </location>
</feature>
<dbReference type="RefSeq" id="XP_018713501.1">
    <property type="nucleotide sequence ID" value="XM_018859361.1"/>
</dbReference>
<sequence>MAHTSIIVSNLDKAHFVALHTCRVPLASQIKNTLTDARLYGHAQGHAVVSHWSELPFLNRIIAIFHSEADASCACEYLRQAQRVPAGATAFVLPETARISQQENLLQRLSLAGELTQQPVPPSAAAAGLAAYHEPEPKPIDMYADLLRAGIDISKFNTDEQVDEVRGAPGHQDAPGVARSRSPTKTLFKPPLRLNTQAACAEGASPASPTITLDQI</sequence>
<reference evidence="2 3" key="1">
    <citation type="submission" date="2016-05" db="EMBL/GenBank/DDBJ databases">
        <title>Comparative genomics of biotechnologically important yeasts.</title>
        <authorList>
            <consortium name="DOE Joint Genome Institute"/>
            <person name="Riley R."/>
            <person name="Haridas S."/>
            <person name="Wolfe K.H."/>
            <person name="Lopes M.R."/>
            <person name="Hittinger C.T."/>
            <person name="Goker M."/>
            <person name="Salamov A."/>
            <person name="Wisecaver J."/>
            <person name="Long T.M."/>
            <person name="Aerts A.L."/>
            <person name="Barry K."/>
            <person name="Choi C."/>
            <person name="Clum A."/>
            <person name="Coughlan A.Y."/>
            <person name="Deshpande S."/>
            <person name="Douglass A.P."/>
            <person name="Hanson S.J."/>
            <person name="Klenk H.-P."/>
            <person name="LaButti K."/>
            <person name="Lapidus A."/>
            <person name="Lindquist E."/>
            <person name="Lipzen A."/>
            <person name="Meier-kolthoff J.P."/>
            <person name="Ohm R.A."/>
            <person name="Otillar R.P."/>
            <person name="Pangilinan J."/>
            <person name="Peng Y."/>
            <person name="Rokas A."/>
            <person name="Rosa C.A."/>
            <person name="Scheuner C."/>
            <person name="Sibirny A.A."/>
            <person name="Slot J.C."/>
            <person name="Stielow J.B."/>
            <person name="Sun H."/>
            <person name="Kurtzman C.P."/>
            <person name="Blackwell M."/>
            <person name="Grigoriev I.V."/>
            <person name="Jeffries T.W."/>
        </authorList>
    </citation>
    <scope>NUCLEOTIDE SEQUENCE [LARGE SCALE GENOMIC DNA]</scope>
    <source>
        <strain evidence="2 3">NRRL YB-4993</strain>
    </source>
</reference>
<dbReference type="Proteomes" id="UP000092555">
    <property type="component" value="Unassembled WGS sequence"/>
</dbReference>
<evidence type="ECO:0000313" key="3">
    <source>
        <dbReference type="Proteomes" id="UP000092555"/>
    </source>
</evidence>
<proteinExistence type="predicted"/>
<evidence type="ECO:0000313" key="2">
    <source>
        <dbReference type="EMBL" id="OBA23020.1"/>
    </source>
</evidence>
<dbReference type="OrthoDB" id="4069757at2759"/>
<name>A0A1A0HGA4_9ASCO</name>
<keyword evidence="3" id="KW-1185">Reference proteome</keyword>
<dbReference type="AlphaFoldDB" id="A0A1A0HGA4"/>
<dbReference type="EMBL" id="LXTC01000001">
    <property type="protein sequence ID" value="OBA23020.1"/>
    <property type="molecule type" value="Genomic_DNA"/>
</dbReference>
<dbReference type="GeneID" id="30032336"/>
<protein>
    <submittedName>
        <fullName evidence="2">Uncharacterized protein</fullName>
    </submittedName>
</protein>
<organism evidence="2 3">
    <name type="scientific">Metschnikowia bicuspidata var. bicuspidata NRRL YB-4993</name>
    <dbReference type="NCBI Taxonomy" id="869754"/>
    <lineage>
        <taxon>Eukaryota</taxon>
        <taxon>Fungi</taxon>
        <taxon>Dikarya</taxon>
        <taxon>Ascomycota</taxon>
        <taxon>Saccharomycotina</taxon>
        <taxon>Pichiomycetes</taxon>
        <taxon>Metschnikowiaceae</taxon>
        <taxon>Metschnikowia</taxon>
    </lineage>
</organism>
<gene>
    <name evidence="2" type="ORF">METBIDRAFT_9345</name>
</gene>
<comment type="caution">
    <text evidence="2">The sequence shown here is derived from an EMBL/GenBank/DDBJ whole genome shotgun (WGS) entry which is preliminary data.</text>
</comment>
<accession>A0A1A0HGA4</accession>